<protein>
    <submittedName>
        <fullName evidence="2">Uncharacterized protein</fullName>
    </submittedName>
</protein>
<dbReference type="AlphaFoldDB" id="A0A4Y9Z7G1"/>
<reference evidence="2 3" key="1">
    <citation type="submission" date="2019-02" db="EMBL/GenBank/DDBJ databases">
        <title>Genome sequencing of the rare red list fungi Dentipellis fragilis.</title>
        <authorList>
            <person name="Buettner E."/>
            <person name="Kellner H."/>
        </authorList>
    </citation>
    <scope>NUCLEOTIDE SEQUENCE [LARGE SCALE GENOMIC DNA]</scope>
    <source>
        <strain evidence="2 3">DSM 105465</strain>
    </source>
</reference>
<sequence length="271" mass="29238">MPRVPRHKRRSKAQKEQLRRVQALRHAHAHAAPNGSGPVRDSDAAGSSSSSCKLSGSDNKPSGSGSNIKATATTDDHNDNEGEPDRPSTNAEIRSALRELDAMARTLRDEREWRDRAAASGLDTQEEDRALKKAERLYKRLSALLRVPPAAVSPATPDPDHPQSMAIPAPVSASSSASPANHDQHSRDNRAVAQLQTHPIAPDTRLLEALSPRPAITTRASVTALAENPLSKPELIRALVQLGIDEARAPRVVQIILEAALEEVVFPDDIV</sequence>
<dbReference type="Proteomes" id="UP000298327">
    <property type="component" value="Unassembled WGS sequence"/>
</dbReference>
<dbReference type="EMBL" id="SEOQ01000101">
    <property type="protein sequence ID" value="TFY70452.1"/>
    <property type="molecule type" value="Genomic_DNA"/>
</dbReference>
<feature type="compositionally biased region" description="Low complexity" evidence="1">
    <location>
        <begin position="44"/>
        <end position="58"/>
    </location>
</feature>
<evidence type="ECO:0000313" key="2">
    <source>
        <dbReference type="EMBL" id="TFY70452.1"/>
    </source>
</evidence>
<feature type="region of interest" description="Disordered" evidence="1">
    <location>
        <begin position="1"/>
        <end position="94"/>
    </location>
</feature>
<proteinExistence type="predicted"/>
<comment type="caution">
    <text evidence="2">The sequence shown here is derived from an EMBL/GenBank/DDBJ whole genome shotgun (WGS) entry which is preliminary data.</text>
</comment>
<organism evidence="2 3">
    <name type="scientific">Dentipellis fragilis</name>
    <dbReference type="NCBI Taxonomy" id="205917"/>
    <lineage>
        <taxon>Eukaryota</taxon>
        <taxon>Fungi</taxon>
        <taxon>Dikarya</taxon>
        <taxon>Basidiomycota</taxon>
        <taxon>Agaricomycotina</taxon>
        <taxon>Agaricomycetes</taxon>
        <taxon>Russulales</taxon>
        <taxon>Hericiaceae</taxon>
        <taxon>Dentipellis</taxon>
    </lineage>
</organism>
<evidence type="ECO:0000313" key="3">
    <source>
        <dbReference type="Proteomes" id="UP000298327"/>
    </source>
</evidence>
<feature type="region of interest" description="Disordered" evidence="1">
    <location>
        <begin position="150"/>
        <end position="188"/>
    </location>
</feature>
<keyword evidence="3" id="KW-1185">Reference proteome</keyword>
<feature type="compositionally biased region" description="Basic residues" evidence="1">
    <location>
        <begin position="1"/>
        <end position="12"/>
    </location>
</feature>
<feature type="compositionally biased region" description="Basic and acidic residues" evidence="1">
    <location>
        <begin position="74"/>
        <end position="86"/>
    </location>
</feature>
<name>A0A4Y9Z7G1_9AGAM</name>
<dbReference type="OrthoDB" id="10546717at2759"/>
<accession>A0A4Y9Z7G1</accession>
<feature type="compositionally biased region" description="Low complexity" evidence="1">
    <location>
        <begin position="166"/>
        <end position="180"/>
    </location>
</feature>
<gene>
    <name evidence="2" type="ORF">EVG20_g2572</name>
</gene>
<feature type="compositionally biased region" description="Polar residues" evidence="1">
    <location>
        <begin position="59"/>
        <end position="73"/>
    </location>
</feature>
<evidence type="ECO:0000256" key="1">
    <source>
        <dbReference type="SAM" id="MobiDB-lite"/>
    </source>
</evidence>